<comment type="similarity">
    <text evidence="1">Belongs to the LysR transcriptional regulatory family.</text>
</comment>
<dbReference type="GO" id="GO:2000142">
    <property type="term" value="P:regulation of DNA-templated transcription initiation"/>
    <property type="evidence" value="ECO:0007669"/>
    <property type="project" value="TreeGrafter"/>
</dbReference>
<evidence type="ECO:0000256" key="1">
    <source>
        <dbReference type="ARBA" id="ARBA00009437"/>
    </source>
</evidence>
<dbReference type="SUPFAM" id="SSF53850">
    <property type="entry name" value="Periplasmic binding protein-like II"/>
    <property type="match status" value="1"/>
</dbReference>
<dbReference type="PRINTS" id="PR00039">
    <property type="entry name" value="HTHLYSR"/>
</dbReference>
<organism evidence="7 8">
    <name type="scientific">Ramlibacter albus</name>
    <dbReference type="NCBI Taxonomy" id="2079448"/>
    <lineage>
        <taxon>Bacteria</taxon>
        <taxon>Pseudomonadati</taxon>
        <taxon>Pseudomonadota</taxon>
        <taxon>Betaproteobacteria</taxon>
        <taxon>Burkholderiales</taxon>
        <taxon>Comamonadaceae</taxon>
        <taxon>Ramlibacter</taxon>
    </lineage>
</organism>
<keyword evidence="4" id="KW-0010">Activator</keyword>
<feature type="domain" description="HTH lysR-type" evidence="6">
    <location>
        <begin position="1"/>
        <end position="58"/>
    </location>
</feature>
<keyword evidence="8" id="KW-1185">Reference proteome</keyword>
<dbReference type="Gene3D" id="1.10.10.10">
    <property type="entry name" value="Winged helix-like DNA-binding domain superfamily/Winged helix DNA-binding domain"/>
    <property type="match status" value="1"/>
</dbReference>
<dbReference type="InterPro" id="IPR005119">
    <property type="entry name" value="LysR_subst-bd"/>
</dbReference>
<dbReference type="PANTHER" id="PTHR30293">
    <property type="entry name" value="TRANSCRIPTIONAL REGULATORY PROTEIN NAC-RELATED"/>
    <property type="match status" value="1"/>
</dbReference>
<proteinExistence type="inferred from homology"/>
<evidence type="ECO:0000313" key="8">
    <source>
        <dbReference type="Proteomes" id="UP000596827"/>
    </source>
</evidence>
<dbReference type="InterPro" id="IPR036388">
    <property type="entry name" value="WH-like_DNA-bd_sf"/>
</dbReference>
<dbReference type="AlphaFoldDB" id="A0A923M4R8"/>
<dbReference type="GO" id="GO:0003677">
    <property type="term" value="F:DNA binding"/>
    <property type="evidence" value="ECO:0007669"/>
    <property type="project" value="UniProtKB-KW"/>
</dbReference>
<reference evidence="7" key="1">
    <citation type="submission" date="2020-08" db="EMBL/GenBank/DDBJ databases">
        <title>Ramlibacter sp. GTP1 16S ribosomal RNA gene genome sequencing and assembly.</title>
        <authorList>
            <person name="Kang M."/>
        </authorList>
    </citation>
    <scope>NUCLEOTIDE SEQUENCE</scope>
    <source>
        <strain evidence="7">GTP1</strain>
    </source>
</reference>
<keyword evidence="3" id="KW-0238">DNA-binding</keyword>
<sequence>MELRQLRYFVRVVELGSMGSAAHDLGLVQSALSQQISRLEGELSTRLLHRTSKGVTPTEAGLAFFREAQLSLRHAEQASRAAQHSRLAGNVRVGLSPAITSVLGLPFLLAMRERYPDVTVRLQESFFNSNQLHLRQVDMTVLFQPQEGRGWTIQPLVSERLFLVRPRSQAGPRPAARVRLAQLKDVPLVVNIGPKGLRFVVDAAFARARIQPLIVAEVDSIPLTMDAVAAGMGAAIASWAGLGPAREADERFHFAEIMDAAARRNAWLCSLSDSELSPAALGARMVLLNVARDLVRSGRWKGVDLLPVDAVPPPLHES</sequence>
<evidence type="ECO:0000256" key="5">
    <source>
        <dbReference type="ARBA" id="ARBA00023163"/>
    </source>
</evidence>
<keyword evidence="5" id="KW-0804">Transcription</keyword>
<protein>
    <submittedName>
        <fullName evidence="7">LysR family transcriptional regulator</fullName>
    </submittedName>
</protein>
<evidence type="ECO:0000259" key="6">
    <source>
        <dbReference type="PROSITE" id="PS50931"/>
    </source>
</evidence>
<evidence type="ECO:0000256" key="3">
    <source>
        <dbReference type="ARBA" id="ARBA00023125"/>
    </source>
</evidence>
<evidence type="ECO:0000256" key="2">
    <source>
        <dbReference type="ARBA" id="ARBA00023015"/>
    </source>
</evidence>
<dbReference type="PROSITE" id="PS50931">
    <property type="entry name" value="HTH_LYSR"/>
    <property type="match status" value="1"/>
</dbReference>
<evidence type="ECO:0000313" key="7">
    <source>
        <dbReference type="EMBL" id="MBC5763893.1"/>
    </source>
</evidence>
<gene>
    <name evidence="7" type="ORF">H8R02_05490</name>
</gene>
<comment type="caution">
    <text evidence="7">The sequence shown here is derived from an EMBL/GenBank/DDBJ whole genome shotgun (WGS) entry which is preliminary data.</text>
</comment>
<dbReference type="FunFam" id="1.10.10.10:FF:000001">
    <property type="entry name" value="LysR family transcriptional regulator"/>
    <property type="match status" value="1"/>
</dbReference>
<dbReference type="Pfam" id="PF00126">
    <property type="entry name" value="HTH_1"/>
    <property type="match status" value="1"/>
</dbReference>
<evidence type="ECO:0000256" key="4">
    <source>
        <dbReference type="ARBA" id="ARBA00023159"/>
    </source>
</evidence>
<dbReference type="Pfam" id="PF03466">
    <property type="entry name" value="LysR_substrate"/>
    <property type="match status" value="1"/>
</dbReference>
<dbReference type="GO" id="GO:0003700">
    <property type="term" value="F:DNA-binding transcription factor activity"/>
    <property type="evidence" value="ECO:0007669"/>
    <property type="project" value="InterPro"/>
</dbReference>
<accession>A0A923M4R8</accession>
<dbReference type="SUPFAM" id="SSF46785">
    <property type="entry name" value="Winged helix' DNA-binding domain"/>
    <property type="match status" value="1"/>
</dbReference>
<keyword evidence="2" id="KW-0805">Transcription regulation</keyword>
<dbReference type="EMBL" id="JACORU010000001">
    <property type="protein sequence ID" value="MBC5763893.1"/>
    <property type="molecule type" value="Genomic_DNA"/>
</dbReference>
<dbReference type="Gene3D" id="3.40.190.290">
    <property type="match status" value="1"/>
</dbReference>
<dbReference type="Proteomes" id="UP000596827">
    <property type="component" value="Unassembled WGS sequence"/>
</dbReference>
<name>A0A923M4R8_9BURK</name>
<dbReference type="InterPro" id="IPR036390">
    <property type="entry name" value="WH_DNA-bd_sf"/>
</dbReference>
<dbReference type="InterPro" id="IPR000847">
    <property type="entry name" value="LysR_HTH_N"/>
</dbReference>
<dbReference type="PANTHER" id="PTHR30293:SF0">
    <property type="entry name" value="NITROGEN ASSIMILATION REGULATORY PROTEIN NAC"/>
    <property type="match status" value="1"/>
</dbReference>
<dbReference type="RefSeq" id="WP_187080309.1">
    <property type="nucleotide sequence ID" value="NZ_JACORU010000001.1"/>
</dbReference>